<evidence type="ECO:0000256" key="1">
    <source>
        <dbReference type="SAM" id="Phobius"/>
    </source>
</evidence>
<keyword evidence="1" id="KW-1133">Transmembrane helix</keyword>
<evidence type="ECO:0000256" key="2">
    <source>
        <dbReference type="SAM" id="SignalP"/>
    </source>
</evidence>
<keyword evidence="1" id="KW-0812">Transmembrane</keyword>
<proteinExistence type="predicted"/>
<protein>
    <recommendedName>
        <fullName evidence="5">LPXTG-motif cell wall-anchored protein</fullName>
    </recommendedName>
</protein>
<organism evidence="3 4">
    <name type="scientific">Catellatospora coxensis</name>
    <dbReference type="NCBI Taxonomy" id="310354"/>
    <lineage>
        <taxon>Bacteria</taxon>
        <taxon>Bacillati</taxon>
        <taxon>Actinomycetota</taxon>
        <taxon>Actinomycetes</taxon>
        <taxon>Micromonosporales</taxon>
        <taxon>Micromonosporaceae</taxon>
        <taxon>Catellatospora</taxon>
    </lineage>
</organism>
<keyword evidence="1" id="KW-0472">Membrane</keyword>
<evidence type="ECO:0000313" key="3">
    <source>
        <dbReference type="EMBL" id="GIG04289.1"/>
    </source>
</evidence>
<sequence length="506" mass="52907">MRLPIPRRLLAVGAVAAAAIALAPAPAHAAGYFGAQFDDLTMGAAGAPGKVYPLYIFGEDVTGGKVVLDLAELDGIAKVSFLDPDDERCKVVDKAATCTFADGGVDSIISVLLQPLAGATEGKTAEVPVTTSSADHEPYTVNTKVTVKSGADLIVLDQGKYDQAAKVGEDVSLPMVVGNVGDQAVSTLSFTFSFTHGITPVEYEECQYAVWDEAQGTHVYCTLRLTKPLASNEAVEIKGGFQGRIAADTSKFERGSSSVDVGEDLPAQARTRMGFAERGSGKHLELVPATMPSQRSARVVEIDTRDNWADSSWLIDTPFDLAAIGADVAGGVGDVVTTKLGVKNAGPSSANSVSSGEPILMFGITVPEWAKLVGVPKECEAIEKVGDGYEGRGSKPGYTYYHCWNQSYFFGAGETYTLDFKFEITGDSGADGLSTLTPVGRWEPWTDANNANNDAAITHAAGGTGGGLPVTGVQVGLIAGVGGALVALGVVVFMTARRRRMPVELN</sequence>
<feature type="chain" id="PRO_5035240590" description="LPXTG-motif cell wall-anchored protein" evidence="2">
    <location>
        <begin position="30"/>
        <end position="506"/>
    </location>
</feature>
<gene>
    <name evidence="3" type="ORF">Cco03nite_09890</name>
</gene>
<keyword evidence="2" id="KW-0732">Signal</keyword>
<evidence type="ECO:0008006" key="5">
    <source>
        <dbReference type="Google" id="ProtNLM"/>
    </source>
</evidence>
<dbReference type="Proteomes" id="UP000630887">
    <property type="component" value="Unassembled WGS sequence"/>
</dbReference>
<feature type="transmembrane region" description="Helical" evidence="1">
    <location>
        <begin position="475"/>
        <end position="496"/>
    </location>
</feature>
<dbReference type="EMBL" id="BONI01000006">
    <property type="protein sequence ID" value="GIG04289.1"/>
    <property type="molecule type" value="Genomic_DNA"/>
</dbReference>
<dbReference type="RefSeq" id="WP_203688869.1">
    <property type="nucleotide sequence ID" value="NZ_BAAALC010000008.1"/>
</dbReference>
<reference evidence="3 4" key="1">
    <citation type="submission" date="2021-01" db="EMBL/GenBank/DDBJ databases">
        <title>Whole genome shotgun sequence of Catellatospora coxensis NBRC 107359.</title>
        <authorList>
            <person name="Komaki H."/>
            <person name="Tamura T."/>
        </authorList>
    </citation>
    <scope>NUCLEOTIDE SEQUENCE [LARGE SCALE GENOMIC DNA]</scope>
    <source>
        <strain evidence="3 4">NBRC 107359</strain>
    </source>
</reference>
<accession>A0A8J3KSL4</accession>
<dbReference type="AlphaFoldDB" id="A0A8J3KSL4"/>
<evidence type="ECO:0000313" key="4">
    <source>
        <dbReference type="Proteomes" id="UP000630887"/>
    </source>
</evidence>
<feature type="signal peptide" evidence="2">
    <location>
        <begin position="1"/>
        <end position="29"/>
    </location>
</feature>
<keyword evidence="4" id="KW-1185">Reference proteome</keyword>
<comment type="caution">
    <text evidence="3">The sequence shown here is derived from an EMBL/GenBank/DDBJ whole genome shotgun (WGS) entry which is preliminary data.</text>
</comment>
<name>A0A8J3KSL4_9ACTN</name>